<dbReference type="STRING" id="84645.A0A498LKB4"/>
<sequence>MIIALNVRVSVSLVESSIEQLLSKKDCDAQDDSENADDIPQLTPEQKDLREFLRSSFEVMVLIGRQNFSFSCNVREDEMRSEEERFLTTGNFQALIEHRINAGDEFLRRRFETAAVNEEYCSAVQQRQLLDVCERCVREEILQQVRECRFFSIITGELVEFPEGEHLPIFLRFVDQANTLREEFIEFLSFEGEEVTVAERLETQLTKGWGLSMEHCRGQAHAGSGILGTKMKVIAAQLKEKYPMAVITPTSTCALNVHLANGMPLTGVQVVMSVLKKTNAFFKASPLLQSELDNAISILCQENIEKENLLKEGSRSTWTDLHNVFEMAVDLMEPLLLCMDSIHDNEDLKWNDQITSDAYAISEALADFEFIVTLVILKNALSFTRAFGKNLQGETIDVFFAANSLTAVLHSLHEVSDNLEVYHEFWFEEAVSLATAMEVPVKVPRLFLRKQQAVETMEIQAESFFKEYLTLPVMEYITQEVKEIFSENHLKALKCLSLVPAVMGQMRFNTSEETHADIYRRDLPHPDTLPAELHCWRIKWKHRGKEIQAFASSLSIMAWPCITRACCINRFWSELDKGDIAVPLVFTKYSDVAEVQHLHPQPKPLISQKPVITESQPAHSAHQEASTRATHAAADAAASSSQDGSGASVMREDFKAWSVRPERSCKPRNEYQPSKAPFNNVTQYQKDYKPWPIPKKGDHPWIPKPTPAAPCKAESKFSKQEQATSEVETGVEKCEIEEKQHEKESKERRKKVDKKENVSEGIKMEQGVAVEGKRRSAADALNRQIKEEVTSGSSYRTEFKAYRDVKPVKPIKAKSQYKLLVEEKTSLETSYSATFKGEQAKPQATDNKLLERRRIRSLYSEPSKESSKVERHNISLSKPKKTTSHSKTVKKAKEKPIAGSQAAKKKTSVSNQEPKPEGGVTKKSKEMINRLAEAKD</sequence>
<gene>
    <name evidence="2" type="ORF">ROHU_032051</name>
</gene>
<dbReference type="AlphaFoldDB" id="A0A498LKB4"/>
<keyword evidence="2" id="KW-0418">Kinase</keyword>
<feature type="region of interest" description="Disordered" evidence="1">
    <location>
        <begin position="600"/>
        <end position="649"/>
    </location>
</feature>
<evidence type="ECO:0000256" key="1">
    <source>
        <dbReference type="SAM" id="MobiDB-lite"/>
    </source>
</evidence>
<protein>
    <submittedName>
        <fullName evidence="2">52 kDa repressor of the inhibitor of the kinase-like protein</fullName>
    </submittedName>
</protein>
<dbReference type="PANTHER" id="PTHR46289">
    <property type="entry name" value="52 KDA REPRESSOR OF THE INHIBITOR OF THE PROTEIN KINASE-LIKE PROTEIN-RELATED"/>
    <property type="match status" value="1"/>
</dbReference>
<comment type="caution">
    <text evidence="2">The sequence shown here is derived from an EMBL/GenBank/DDBJ whole genome shotgun (WGS) entry which is preliminary data.</text>
</comment>
<feature type="region of interest" description="Disordered" evidence="1">
    <location>
        <begin position="708"/>
        <end position="758"/>
    </location>
</feature>
<keyword evidence="3" id="KW-1185">Reference proteome</keyword>
<feature type="compositionally biased region" description="Basic residues" evidence="1">
    <location>
        <begin position="878"/>
        <end position="893"/>
    </location>
</feature>
<evidence type="ECO:0000313" key="3">
    <source>
        <dbReference type="Proteomes" id="UP000290572"/>
    </source>
</evidence>
<reference evidence="2 3" key="1">
    <citation type="submission" date="2018-03" db="EMBL/GenBank/DDBJ databases">
        <title>Draft genome sequence of Rohu Carp (Labeo rohita).</title>
        <authorList>
            <person name="Das P."/>
            <person name="Kushwaha B."/>
            <person name="Joshi C.G."/>
            <person name="Kumar D."/>
            <person name="Nagpure N.S."/>
            <person name="Sahoo L."/>
            <person name="Das S.P."/>
            <person name="Bit A."/>
            <person name="Patnaik S."/>
            <person name="Meher P.K."/>
            <person name="Jayasankar P."/>
            <person name="Koringa P.G."/>
            <person name="Patel N.V."/>
            <person name="Hinsu A.T."/>
            <person name="Kumar R."/>
            <person name="Pandey M."/>
            <person name="Agarwal S."/>
            <person name="Srivastava S."/>
            <person name="Singh M."/>
            <person name="Iquebal M.A."/>
            <person name="Jaiswal S."/>
            <person name="Angadi U.B."/>
            <person name="Kumar N."/>
            <person name="Raza M."/>
            <person name="Shah T.M."/>
            <person name="Rai A."/>
            <person name="Jena J.K."/>
        </authorList>
    </citation>
    <scope>NUCLEOTIDE SEQUENCE [LARGE SCALE GENOMIC DNA]</scope>
    <source>
        <strain evidence="2">DASCIFA01</strain>
        <tissue evidence="2">Testis</tissue>
    </source>
</reference>
<feature type="compositionally biased region" description="Basic and acidic residues" evidence="1">
    <location>
        <begin position="862"/>
        <end position="873"/>
    </location>
</feature>
<evidence type="ECO:0000313" key="2">
    <source>
        <dbReference type="EMBL" id="RXN07963.1"/>
    </source>
</evidence>
<proteinExistence type="predicted"/>
<name>A0A498LKB4_LABRO</name>
<dbReference type="EMBL" id="QBIY01013332">
    <property type="protein sequence ID" value="RXN07963.1"/>
    <property type="molecule type" value="Genomic_DNA"/>
</dbReference>
<dbReference type="GO" id="GO:0016301">
    <property type="term" value="F:kinase activity"/>
    <property type="evidence" value="ECO:0007669"/>
    <property type="project" value="UniProtKB-KW"/>
</dbReference>
<dbReference type="InterPro" id="IPR052958">
    <property type="entry name" value="IFN-induced_PKR_regulator"/>
</dbReference>
<organism evidence="2 3">
    <name type="scientific">Labeo rohita</name>
    <name type="common">Indian major carp</name>
    <name type="synonym">Cyprinus rohita</name>
    <dbReference type="NCBI Taxonomy" id="84645"/>
    <lineage>
        <taxon>Eukaryota</taxon>
        <taxon>Metazoa</taxon>
        <taxon>Chordata</taxon>
        <taxon>Craniata</taxon>
        <taxon>Vertebrata</taxon>
        <taxon>Euteleostomi</taxon>
        <taxon>Actinopterygii</taxon>
        <taxon>Neopterygii</taxon>
        <taxon>Teleostei</taxon>
        <taxon>Ostariophysi</taxon>
        <taxon>Cypriniformes</taxon>
        <taxon>Cyprinidae</taxon>
        <taxon>Labeoninae</taxon>
        <taxon>Labeonini</taxon>
        <taxon>Labeo</taxon>
    </lineage>
</organism>
<dbReference type="PANTHER" id="PTHR46289:SF13">
    <property type="entry name" value="52 KDA REPRESSOR OF THE INHIBITOR OF THE PROTEIN KINASE-RELATED"/>
    <property type="match status" value="1"/>
</dbReference>
<dbReference type="Proteomes" id="UP000290572">
    <property type="component" value="Unassembled WGS sequence"/>
</dbReference>
<accession>A0A498LKB4</accession>
<keyword evidence="2" id="KW-0808">Transferase</keyword>
<feature type="compositionally biased region" description="Low complexity" evidence="1">
    <location>
        <begin position="626"/>
        <end position="648"/>
    </location>
</feature>
<feature type="compositionally biased region" description="Basic and acidic residues" evidence="1">
    <location>
        <begin position="923"/>
        <end position="936"/>
    </location>
</feature>
<feature type="compositionally biased region" description="Basic and acidic residues" evidence="1">
    <location>
        <begin position="730"/>
        <end position="747"/>
    </location>
</feature>
<feature type="region of interest" description="Disordered" evidence="1">
    <location>
        <begin position="832"/>
        <end position="936"/>
    </location>
</feature>